<reference evidence="1 2" key="1">
    <citation type="submission" date="2014-05" db="EMBL/GenBank/DDBJ databases">
        <title>Methylome analysis of the phasevarions of Haemophilus influenzae.</title>
        <authorList>
            <person name="Atack J.M."/>
            <person name="Fox K.L."/>
            <person name="Power P.M."/>
            <person name="Clark T."/>
            <person name="Jurcisek J."/>
            <person name="Korlach J."/>
            <person name="Bakaletz L.O."/>
            <person name="Jennings M.P."/>
        </authorList>
    </citation>
    <scope>NUCLEOTIDE SEQUENCE [LARGE SCALE GENOMIC DNA]</scope>
    <source>
        <strain evidence="1 2">1209</strain>
    </source>
</reference>
<comment type="caution">
    <text evidence="1">The sequence shown here is derived from an EMBL/GenBank/DDBJ whole genome shotgun (WGS) entry which is preliminary data.</text>
</comment>
<dbReference type="AlphaFoldDB" id="A0A158SXH5"/>
<dbReference type="EMBL" id="JMQP01000002">
    <property type="protein sequence ID" value="KIS35569.1"/>
    <property type="molecule type" value="Genomic_DNA"/>
</dbReference>
<evidence type="ECO:0000313" key="1">
    <source>
        <dbReference type="EMBL" id="KIS35569.1"/>
    </source>
</evidence>
<evidence type="ECO:0000313" key="2">
    <source>
        <dbReference type="Proteomes" id="UP000050700"/>
    </source>
</evidence>
<name>A0A158SXH5_HAEIF</name>
<protein>
    <submittedName>
        <fullName evidence="1">Uncharacterized protein</fullName>
    </submittedName>
</protein>
<organism evidence="1 2">
    <name type="scientific">Haemophilus influenzae</name>
    <dbReference type="NCBI Taxonomy" id="727"/>
    <lineage>
        <taxon>Bacteria</taxon>
        <taxon>Pseudomonadati</taxon>
        <taxon>Pseudomonadota</taxon>
        <taxon>Gammaproteobacteria</taxon>
        <taxon>Pasteurellales</taxon>
        <taxon>Pasteurellaceae</taxon>
        <taxon>Haemophilus</taxon>
    </lineage>
</organism>
<gene>
    <name evidence="1" type="ORF">NTHI1209_01176</name>
</gene>
<sequence>MNYLIRRELGGLRVKKVSHLAHFLPLNTHDIKLRQINFIFCAIKCH</sequence>
<proteinExistence type="predicted"/>
<accession>A0A158SXH5</accession>
<dbReference type="Proteomes" id="UP000050700">
    <property type="component" value="Unassembled WGS sequence"/>
</dbReference>